<dbReference type="PROSITE" id="PS51733">
    <property type="entry name" value="BPL_LPL_CATALYTIC"/>
    <property type="match status" value="1"/>
</dbReference>
<dbReference type="Pfam" id="PF21948">
    <property type="entry name" value="LplA-B_cat"/>
    <property type="match status" value="1"/>
</dbReference>
<dbReference type="EMBL" id="CP015839">
    <property type="protein sequence ID" value="ANG65199.1"/>
    <property type="molecule type" value="Genomic_DNA"/>
</dbReference>
<dbReference type="Gene3D" id="3.30.930.10">
    <property type="entry name" value="Bira Bifunctional Protein, Domain 2"/>
    <property type="match status" value="1"/>
</dbReference>
<evidence type="ECO:0000259" key="1">
    <source>
        <dbReference type="PROSITE" id="PS51733"/>
    </source>
</evidence>
<reference evidence="2 3" key="2">
    <citation type="journal article" date="2018" name="Int. J. Syst. Evol. Microbiol.">
        <title>Marinobacterium aestuarii sp. nov., a benzene-degrading marine bacterium isolated from estuary sediment.</title>
        <authorList>
            <person name="Bae S.S."/>
            <person name="Jung J."/>
            <person name="Chung D."/>
            <person name="Baek K."/>
        </authorList>
    </citation>
    <scope>NUCLEOTIDE SEQUENCE [LARGE SCALE GENOMIC DNA]</scope>
    <source>
        <strain evidence="2 3">ST58-10</strain>
    </source>
</reference>
<keyword evidence="3" id="KW-1185">Reference proteome</keyword>
<dbReference type="Proteomes" id="UP000078070">
    <property type="component" value="Chromosome"/>
</dbReference>
<accession>A0A1A9F619</accession>
<dbReference type="AlphaFoldDB" id="A0A1A9F619"/>
<protein>
    <recommendedName>
        <fullName evidence="1">BPL/LPL catalytic domain-containing protein</fullName>
    </recommendedName>
</protein>
<reference evidence="3" key="1">
    <citation type="submission" date="2016-05" db="EMBL/GenBank/DDBJ databases">
        <authorList>
            <person name="Baek K."/>
            <person name="Yang S.-J."/>
        </authorList>
    </citation>
    <scope>NUCLEOTIDE SEQUENCE [LARGE SCALE GENOMIC DNA]</scope>
    <source>
        <strain evidence="3">ST58-10</strain>
    </source>
</reference>
<dbReference type="PANTHER" id="PTHR43679:SF2">
    <property type="entry name" value="OCTANOYL-[GCVH]:PROTEIN N-OCTANOYLTRANSFERASE"/>
    <property type="match status" value="1"/>
</dbReference>
<evidence type="ECO:0000313" key="2">
    <source>
        <dbReference type="EMBL" id="ANG65199.1"/>
    </source>
</evidence>
<evidence type="ECO:0000313" key="3">
    <source>
        <dbReference type="Proteomes" id="UP000078070"/>
    </source>
</evidence>
<dbReference type="InterPro" id="IPR045864">
    <property type="entry name" value="aa-tRNA-synth_II/BPL/LPL"/>
</dbReference>
<dbReference type="PANTHER" id="PTHR43679">
    <property type="entry name" value="OCTANOYLTRANSFERASE LIPM-RELATED"/>
    <property type="match status" value="1"/>
</dbReference>
<sequence>MPATPENTATQPVLSPEEGLKQELALLERVVQGQQSSGVFLWRCEPCLVVPRSLCRRPGFDQASVAMQAQGWPVVVRDTGGDLTPQAPGLINIAIAFRQRRTPGAIRDSYLRLCQPLIESLASLGIEAYCASVEGAFCNGDYNLVVEGRKLAGTAQRWRKVASHTGAAADEFAVLAHAVILCDESLGALWAAGNNFYQACDMPDRIDPALHVSLAELLPGSTENLIQHSLQRFSACLQS</sequence>
<organism evidence="2 3">
    <name type="scientific">Marinobacterium aestuarii</name>
    <dbReference type="NCBI Taxonomy" id="1821621"/>
    <lineage>
        <taxon>Bacteria</taxon>
        <taxon>Pseudomonadati</taxon>
        <taxon>Pseudomonadota</taxon>
        <taxon>Gammaproteobacteria</taxon>
        <taxon>Oceanospirillales</taxon>
        <taxon>Oceanospirillaceae</taxon>
        <taxon>Marinobacterium</taxon>
    </lineage>
</organism>
<dbReference type="KEGG" id="mars:A8C75_10235"/>
<dbReference type="STRING" id="1821621.A8C75_10235"/>
<proteinExistence type="predicted"/>
<gene>
    <name evidence="2" type="ORF">A8C75_10235</name>
</gene>
<dbReference type="InterPro" id="IPR050664">
    <property type="entry name" value="Octanoyltrans_LipM/LipL"/>
</dbReference>
<dbReference type="OrthoDB" id="7364083at2"/>
<dbReference type="InterPro" id="IPR004143">
    <property type="entry name" value="BPL_LPL_catalytic"/>
</dbReference>
<feature type="domain" description="BPL/LPL catalytic" evidence="1">
    <location>
        <begin position="33"/>
        <end position="239"/>
    </location>
</feature>
<name>A0A1A9F619_9GAMM</name>
<dbReference type="SUPFAM" id="SSF55681">
    <property type="entry name" value="Class II aaRS and biotin synthetases"/>
    <property type="match status" value="1"/>
</dbReference>